<evidence type="ECO:0000313" key="4">
    <source>
        <dbReference type="EMBL" id="GAA2680219.1"/>
    </source>
</evidence>
<reference evidence="4 5" key="1">
    <citation type="journal article" date="2019" name="Int. J. Syst. Evol. Microbiol.">
        <title>The Global Catalogue of Microorganisms (GCM) 10K type strain sequencing project: providing services to taxonomists for standard genome sequencing and annotation.</title>
        <authorList>
            <consortium name="The Broad Institute Genomics Platform"/>
            <consortium name="The Broad Institute Genome Sequencing Center for Infectious Disease"/>
            <person name="Wu L."/>
            <person name="Ma J."/>
        </authorList>
    </citation>
    <scope>NUCLEOTIDE SEQUENCE [LARGE SCALE GENOMIC DNA]</scope>
    <source>
        <strain evidence="4 5">JCM 16374</strain>
    </source>
</reference>
<proteinExistence type="inferred from homology"/>
<feature type="compositionally biased region" description="Basic and acidic residues" evidence="3">
    <location>
        <begin position="1"/>
        <end position="10"/>
    </location>
</feature>
<evidence type="ECO:0000256" key="2">
    <source>
        <dbReference type="ARBA" id="ARBA00023235"/>
    </source>
</evidence>
<sequence>MPMKTTERSPRQSRRHAPWPDIRVRIAVTNAAPSPTAVLHAENLPHDPAQRTDLLRRALRHVGQAGWHCTKVVIIEHCTDAEISCRFLQVQPGTDDRSRQFEESADCGNSMIAAAVACVAARPPVRLTIVNSATGLRIDTHFGDTSTRHVPVEADVTPRFHGQRPESFTLPGSDACWKVDGTPTTLLKAANPYVIVRAADLDVAVETLRKPDPGALLLDRLRRIRRHAARHLGLPGSSELPKIAVAEWTAAGVLTARTVYLGRWHPHLPLSAGISVAMAALVPRSTVFRSPRDEVSVSARASDIQVHLAQHDSLITRCSINGLAGELLAEVTVPAEQQ</sequence>
<dbReference type="SUPFAM" id="SSF54506">
    <property type="entry name" value="Diaminopimelate epimerase-like"/>
    <property type="match status" value="2"/>
</dbReference>
<organism evidence="4 5">
    <name type="scientific">Streptomyces lunalinharesii</name>
    <dbReference type="NCBI Taxonomy" id="333384"/>
    <lineage>
        <taxon>Bacteria</taxon>
        <taxon>Bacillati</taxon>
        <taxon>Actinomycetota</taxon>
        <taxon>Actinomycetes</taxon>
        <taxon>Kitasatosporales</taxon>
        <taxon>Streptomycetaceae</taxon>
        <taxon>Streptomyces</taxon>
    </lineage>
</organism>
<feature type="region of interest" description="Disordered" evidence="3">
    <location>
        <begin position="1"/>
        <end position="20"/>
    </location>
</feature>
<gene>
    <name evidence="4" type="ORF">GCM10009864_60770</name>
</gene>
<name>A0ABN3SLR8_9ACTN</name>
<comment type="similarity">
    <text evidence="1">Belongs to the PrpF family.</text>
</comment>
<comment type="caution">
    <text evidence="4">The sequence shown here is derived from an EMBL/GenBank/DDBJ whole genome shotgun (WGS) entry which is preliminary data.</text>
</comment>
<evidence type="ECO:0000256" key="3">
    <source>
        <dbReference type="SAM" id="MobiDB-lite"/>
    </source>
</evidence>
<protein>
    <submittedName>
        <fullName evidence="4">Uncharacterized protein</fullName>
    </submittedName>
</protein>
<evidence type="ECO:0000313" key="5">
    <source>
        <dbReference type="Proteomes" id="UP001500994"/>
    </source>
</evidence>
<dbReference type="Gene3D" id="3.10.310.10">
    <property type="entry name" value="Diaminopimelate Epimerase, Chain A, domain 1"/>
    <property type="match status" value="1"/>
</dbReference>
<dbReference type="InterPro" id="IPR007400">
    <property type="entry name" value="PrpF-like"/>
</dbReference>
<dbReference type="PANTHER" id="PTHR43709">
    <property type="entry name" value="ACONITATE ISOMERASE-RELATED"/>
    <property type="match status" value="1"/>
</dbReference>
<keyword evidence="5" id="KW-1185">Reference proteome</keyword>
<keyword evidence="2" id="KW-0413">Isomerase</keyword>
<dbReference type="PANTHER" id="PTHR43709:SF2">
    <property type="entry name" value="DUF453 DOMAIN PROTEIN (AFU_ORTHOLOGUE AFUA_6G00360)"/>
    <property type="match status" value="1"/>
</dbReference>
<dbReference type="Proteomes" id="UP001500994">
    <property type="component" value="Unassembled WGS sequence"/>
</dbReference>
<accession>A0ABN3SLR8</accession>
<evidence type="ECO:0000256" key="1">
    <source>
        <dbReference type="ARBA" id="ARBA00007673"/>
    </source>
</evidence>
<dbReference type="EMBL" id="BAAARK010000025">
    <property type="protein sequence ID" value="GAA2680219.1"/>
    <property type="molecule type" value="Genomic_DNA"/>
</dbReference>